<feature type="domain" description="NERD" evidence="2">
    <location>
        <begin position="96"/>
        <end position="206"/>
    </location>
</feature>
<keyword evidence="1" id="KW-1133">Transmembrane helix</keyword>
<dbReference type="Proteomes" id="UP000677913">
    <property type="component" value="Unassembled WGS sequence"/>
</dbReference>
<evidence type="ECO:0000256" key="1">
    <source>
        <dbReference type="SAM" id="Phobius"/>
    </source>
</evidence>
<keyword evidence="1" id="KW-0812">Transmembrane</keyword>
<name>A0A8J7WJ65_9ACTN</name>
<reference evidence="3" key="1">
    <citation type="submission" date="2021-04" db="EMBL/GenBank/DDBJ databases">
        <title>Genome based classification of Actinospica acidithermotolerans sp. nov., an actinobacterium isolated from an Indonesian hot spring.</title>
        <authorList>
            <person name="Kusuma A.B."/>
            <person name="Putra K.E."/>
            <person name="Nafisah S."/>
            <person name="Loh J."/>
            <person name="Nouioui I."/>
            <person name="Goodfellow M."/>
        </authorList>
    </citation>
    <scope>NUCLEOTIDE SEQUENCE</scope>
    <source>
        <strain evidence="3">DSM 45618</strain>
    </source>
</reference>
<comment type="caution">
    <text evidence="3">The sequence shown here is derived from an EMBL/GenBank/DDBJ whole genome shotgun (WGS) entry which is preliminary data.</text>
</comment>
<organism evidence="3 4">
    <name type="scientific">Actinocrinis puniceicyclus</name>
    <dbReference type="NCBI Taxonomy" id="977794"/>
    <lineage>
        <taxon>Bacteria</taxon>
        <taxon>Bacillati</taxon>
        <taxon>Actinomycetota</taxon>
        <taxon>Actinomycetes</taxon>
        <taxon>Catenulisporales</taxon>
        <taxon>Actinospicaceae</taxon>
        <taxon>Actinocrinis</taxon>
    </lineage>
</organism>
<dbReference type="InterPro" id="IPR011528">
    <property type="entry name" value="NERD"/>
</dbReference>
<accession>A0A8J7WJ65</accession>
<evidence type="ECO:0000313" key="3">
    <source>
        <dbReference type="EMBL" id="MBS2963268.1"/>
    </source>
</evidence>
<dbReference type="AlphaFoldDB" id="A0A8J7WJ65"/>
<evidence type="ECO:0000259" key="2">
    <source>
        <dbReference type="Pfam" id="PF08378"/>
    </source>
</evidence>
<proteinExistence type="predicted"/>
<feature type="transmembrane region" description="Helical" evidence="1">
    <location>
        <begin position="39"/>
        <end position="59"/>
    </location>
</feature>
<dbReference type="Pfam" id="PF08378">
    <property type="entry name" value="NERD"/>
    <property type="match status" value="1"/>
</dbReference>
<dbReference type="RefSeq" id="WP_211466798.1">
    <property type="nucleotide sequence ID" value="NZ_JAGSXH010000023.1"/>
</dbReference>
<dbReference type="EMBL" id="JAGSXH010000023">
    <property type="protein sequence ID" value="MBS2963268.1"/>
    <property type="molecule type" value="Genomic_DNA"/>
</dbReference>
<keyword evidence="1" id="KW-0472">Membrane</keyword>
<feature type="transmembrane region" description="Helical" evidence="1">
    <location>
        <begin position="65"/>
        <end position="83"/>
    </location>
</feature>
<sequence>MATIGRAARREGPPRAGQSLQIAYSQRYSAWISNRRRSAALSALWWGPAIVGVSIVAGYSTHFPFFGALYFVLAFAVVLDVLFRKPDALVRVRARAAAESETGKALRAVEIRGRAIVLHDRMLTRVTEPFEVEHLVLSPRGAFLIDSKQWQNRDVRMFGTKIYVDHEDRAPMFKRLVEQARALGEALTEAAAHDEEVGIVTVQPVLAVHMENLPGTPRNMLGVTVVTPPQLAPMLRSPDVRWSAPAVRSLADAADRLLLSKDPARAG</sequence>
<gene>
    <name evidence="3" type="ORF">KGA66_09445</name>
</gene>
<protein>
    <submittedName>
        <fullName evidence="3">NERD domain-containing protein</fullName>
    </submittedName>
</protein>
<keyword evidence="4" id="KW-1185">Reference proteome</keyword>
<evidence type="ECO:0000313" key="4">
    <source>
        <dbReference type="Proteomes" id="UP000677913"/>
    </source>
</evidence>